<organism evidence="1">
    <name type="scientific">Anguilla anguilla</name>
    <name type="common">European freshwater eel</name>
    <name type="synonym">Muraena anguilla</name>
    <dbReference type="NCBI Taxonomy" id="7936"/>
    <lineage>
        <taxon>Eukaryota</taxon>
        <taxon>Metazoa</taxon>
        <taxon>Chordata</taxon>
        <taxon>Craniata</taxon>
        <taxon>Vertebrata</taxon>
        <taxon>Euteleostomi</taxon>
        <taxon>Actinopterygii</taxon>
        <taxon>Neopterygii</taxon>
        <taxon>Teleostei</taxon>
        <taxon>Anguilliformes</taxon>
        <taxon>Anguillidae</taxon>
        <taxon>Anguilla</taxon>
    </lineage>
</organism>
<evidence type="ECO:0000313" key="1">
    <source>
        <dbReference type="EMBL" id="JAH78637.1"/>
    </source>
</evidence>
<reference evidence="1" key="1">
    <citation type="submission" date="2014-11" db="EMBL/GenBank/DDBJ databases">
        <authorList>
            <person name="Amaro Gonzalez C."/>
        </authorList>
    </citation>
    <scope>NUCLEOTIDE SEQUENCE</scope>
</reference>
<name>A0A0E9VKP3_ANGAN</name>
<protein>
    <submittedName>
        <fullName evidence="1">Uncharacterized protein</fullName>
    </submittedName>
</protein>
<dbReference type="EMBL" id="GBXM01029940">
    <property type="protein sequence ID" value="JAH78637.1"/>
    <property type="molecule type" value="Transcribed_RNA"/>
</dbReference>
<proteinExistence type="predicted"/>
<sequence>MCKTDAANCIPNNIMAT</sequence>
<dbReference type="AlphaFoldDB" id="A0A0E9VKP3"/>
<accession>A0A0E9VKP3</accession>
<reference evidence="1" key="2">
    <citation type="journal article" date="2015" name="Fish Shellfish Immunol.">
        <title>Early steps in the European eel (Anguilla anguilla)-Vibrio vulnificus interaction in the gills: Role of the RtxA13 toxin.</title>
        <authorList>
            <person name="Callol A."/>
            <person name="Pajuelo D."/>
            <person name="Ebbesson L."/>
            <person name="Teles M."/>
            <person name="MacKenzie S."/>
            <person name="Amaro C."/>
        </authorList>
    </citation>
    <scope>NUCLEOTIDE SEQUENCE</scope>
</reference>